<evidence type="ECO:0000313" key="4">
    <source>
        <dbReference type="Proteomes" id="UP000807115"/>
    </source>
</evidence>
<dbReference type="SUPFAM" id="SSF53187">
    <property type="entry name" value="Zn-dependent exopeptidases"/>
    <property type="match status" value="2"/>
</dbReference>
<gene>
    <name evidence="3" type="ORF">BDA96_05G120400</name>
</gene>
<feature type="region of interest" description="Disordered" evidence="2">
    <location>
        <begin position="85"/>
        <end position="119"/>
    </location>
</feature>
<reference evidence="3" key="2">
    <citation type="submission" date="2020-10" db="EMBL/GenBank/DDBJ databases">
        <authorList>
            <person name="Cooper E.A."/>
            <person name="Brenton Z.W."/>
            <person name="Flinn B.S."/>
            <person name="Jenkins J."/>
            <person name="Shu S."/>
            <person name="Flowers D."/>
            <person name="Luo F."/>
            <person name="Wang Y."/>
            <person name="Xia P."/>
            <person name="Barry K."/>
            <person name="Daum C."/>
            <person name="Lipzen A."/>
            <person name="Yoshinaga Y."/>
            <person name="Schmutz J."/>
            <person name="Saski C."/>
            <person name="Vermerris W."/>
            <person name="Kresovich S."/>
        </authorList>
    </citation>
    <scope>NUCLEOTIDE SEQUENCE</scope>
</reference>
<evidence type="ECO:0000313" key="3">
    <source>
        <dbReference type="EMBL" id="KAG0529698.1"/>
    </source>
</evidence>
<evidence type="ECO:0008006" key="5">
    <source>
        <dbReference type="Google" id="ProtNLM"/>
    </source>
</evidence>
<dbReference type="Proteomes" id="UP000807115">
    <property type="component" value="Chromosome 5"/>
</dbReference>
<evidence type="ECO:0000256" key="1">
    <source>
        <dbReference type="ARBA" id="ARBA00003007"/>
    </source>
</evidence>
<dbReference type="InterPro" id="IPR017439">
    <property type="entry name" value="Amidohydrolase"/>
</dbReference>
<sequence>MAATAAALARELLDAARAPEFAEWQLGVRRRIHQHPELAFQEHRTSALVRAELDVLGVPYAWPVARMGVVATVAGTAPGPVFALRAPSPPSSCPVEDDGSDGGSAGARAPRRGARAGEHRTSALVRAELDVLGVPYAWPVARTGVVATGAGAAPGPVFALRADMDALPLQGTVKLVFQPAEEGHAGGYYVLKEGVLDDVQAIFAVQSEGRTGQLY</sequence>
<accession>A0A921QXX8</accession>
<dbReference type="EMBL" id="CM027684">
    <property type="protein sequence ID" value="KAG0529698.1"/>
    <property type="molecule type" value="Genomic_DNA"/>
</dbReference>
<organism evidence="3 4">
    <name type="scientific">Sorghum bicolor</name>
    <name type="common">Sorghum</name>
    <name type="synonym">Sorghum vulgare</name>
    <dbReference type="NCBI Taxonomy" id="4558"/>
    <lineage>
        <taxon>Eukaryota</taxon>
        <taxon>Viridiplantae</taxon>
        <taxon>Streptophyta</taxon>
        <taxon>Embryophyta</taxon>
        <taxon>Tracheophyta</taxon>
        <taxon>Spermatophyta</taxon>
        <taxon>Magnoliopsida</taxon>
        <taxon>Liliopsida</taxon>
        <taxon>Poales</taxon>
        <taxon>Poaceae</taxon>
        <taxon>PACMAD clade</taxon>
        <taxon>Panicoideae</taxon>
        <taxon>Andropogonodae</taxon>
        <taxon>Andropogoneae</taxon>
        <taxon>Sorghinae</taxon>
        <taxon>Sorghum</taxon>
    </lineage>
</organism>
<protein>
    <recommendedName>
        <fullName evidence="5">Peptidase M20 dimerisation domain-containing protein</fullName>
    </recommendedName>
</protein>
<name>A0A921QXX8_SORBI</name>
<dbReference type="InterPro" id="IPR002933">
    <property type="entry name" value="Peptidase_M20"/>
</dbReference>
<comment type="function">
    <text evidence="1">Hydrolyzes certain amino acid conjugates of the plant growth regulator indole-3-acetic acid (IAA).</text>
</comment>
<evidence type="ECO:0000256" key="2">
    <source>
        <dbReference type="SAM" id="MobiDB-lite"/>
    </source>
</evidence>
<proteinExistence type="predicted"/>
<dbReference type="AlphaFoldDB" id="A0A921QXX8"/>
<comment type="caution">
    <text evidence="3">The sequence shown here is derived from an EMBL/GenBank/DDBJ whole genome shotgun (WGS) entry which is preliminary data.</text>
</comment>
<reference evidence="3" key="1">
    <citation type="journal article" date="2019" name="BMC Genomics">
        <title>A new reference genome for Sorghum bicolor reveals high levels of sequence similarity between sweet and grain genotypes: implications for the genetics of sugar metabolism.</title>
        <authorList>
            <person name="Cooper E.A."/>
            <person name="Brenton Z.W."/>
            <person name="Flinn B.S."/>
            <person name="Jenkins J."/>
            <person name="Shu S."/>
            <person name="Flowers D."/>
            <person name="Luo F."/>
            <person name="Wang Y."/>
            <person name="Xia P."/>
            <person name="Barry K."/>
            <person name="Daum C."/>
            <person name="Lipzen A."/>
            <person name="Yoshinaga Y."/>
            <person name="Schmutz J."/>
            <person name="Saski C."/>
            <person name="Vermerris W."/>
            <person name="Kresovich S."/>
        </authorList>
    </citation>
    <scope>NUCLEOTIDE SEQUENCE</scope>
</reference>
<dbReference type="Gene3D" id="3.40.630.10">
    <property type="entry name" value="Zn peptidases"/>
    <property type="match status" value="3"/>
</dbReference>
<dbReference type="GO" id="GO:0016787">
    <property type="term" value="F:hydrolase activity"/>
    <property type="evidence" value="ECO:0007669"/>
    <property type="project" value="InterPro"/>
</dbReference>
<dbReference type="PANTHER" id="PTHR11014">
    <property type="entry name" value="PEPTIDASE M20 FAMILY MEMBER"/>
    <property type="match status" value="1"/>
</dbReference>
<dbReference type="Pfam" id="PF01546">
    <property type="entry name" value="Peptidase_M20"/>
    <property type="match status" value="1"/>
</dbReference>
<dbReference type="PANTHER" id="PTHR11014:SF99">
    <property type="entry name" value="IAA-AMINO ACID HYDROLASE ILR1-LIKE 3"/>
    <property type="match status" value="1"/>
</dbReference>